<dbReference type="EMBL" id="JACHJW010000001">
    <property type="protein sequence ID" value="MBB4959694.1"/>
    <property type="molecule type" value="Genomic_DNA"/>
</dbReference>
<dbReference type="RefSeq" id="WP_184535584.1">
    <property type="nucleotide sequence ID" value="NZ_JACHJW010000001.1"/>
</dbReference>
<dbReference type="Pfam" id="PF14534">
    <property type="entry name" value="DUF4440"/>
    <property type="match status" value="1"/>
</dbReference>
<dbReference type="AlphaFoldDB" id="A0A7W7SRK5"/>
<evidence type="ECO:0000313" key="3">
    <source>
        <dbReference type="Proteomes" id="UP000578819"/>
    </source>
</evidence>
<dbReference type="InterPro" id="IPR032710">
    <property type="entry name" value="NTF2-like_dom_sf"/>
</dbReference>
<evidence type="ECO:0000313" key="2">
    <source>
        <dbReference type="EMBL" id="MBB4959694.1"/>
    </source>
</evidence>
<organism evidence="2 3">
    <name type="scientific">Micromonospora polyrhachis</name>
    <dbReference type="NCBI Taxonomy" id="1282883"/>
    <lineage>
        <taxon>Bacteria</taxon>
        <taxon>Bacillati</taxon>
        <taxon>Actinomycetota</taxon>
        <taxon>Actinomycetes</taxon>
        <taxon>Micromonosporales</taxon>
        <taxon>Micromonosporaceae</taxon>
        <taxon>Micromonospora</taxon>
    </lineage>
</organism>
<dbReference type="Proteomes" id="UP000578819">
    <property type="component" value="Unassembled WGS sequence"/>
</dbReference>
<dbReference type="InterPro" id="IPR027843">
    <property type="entry name" value="DUF4440"/>
</dbReference>
<dbReference type="NCBIfam" id="TIGR02246">
    <property type="entry name" value="SgcJ/EcaC family oxidoreductase"/>
    <property type="match status" value="1"/>
</dbReference>
<reference evidence="2 3" key="1">
    <citation type="submission" date="2020-08" db="EMBL/GenBank/DDBJ databases">
        <title>Sequencing the genomes of 1000 actinobacteria strains.</title>
        <authorList>
            <person name="Klenk H.-P."/>
        </authorList>
    </citation>
    <scope>NUCLEOTIDE SEQUENCE [LARGE SCALE GENOMIC DNA]</scope>
    <source>
        <strain evidence="2 3">DSM 45886</strain>
    </source>
</reference>
<dbReference type="SUPFAM" id="SSF54427">
    <property type="entry name" value="NTF2-like"/>
    <property type="match status" value="1"/>
</dbReference>
<dbReference type="Gene3D" id="3.10.450.50">
    <property type="match status" value="1"/>
</dbReference>
<proteinExistence type="predicted"/>
<feature type="domain" description="DUF4440" evidence="1">
    <location>
        <begin position="17"/>
        <end position="129"/>
    </location>
</feature>
<name>A0A7W7SRK5_9ACTN</name>
<gene>
    <name evidence="2" type="ORF">FHR38_003427</name>
</gene>
<comment type="caution">
    <text evidence="2">The sequence shown here is derived from an EMBL/GenBank/DDBJ whole genome shotgun (WGS) entry which is preliminary data.</text>
</comment>
<evidence type="ECO:0000259" key="1">
    <source>
        <dbReference type="Pfam" id="PF14534"/>
    </source>
</evidence>
<accession>A0A7W7SRK5</accession>
<keyword evidence="3" id="KW-1185">Reference proteome</keyword>
<sequence>MNRQSDEDRIAAIRQVVADAEKYQNDPEPFLALHTAETIIVNIAGRRVLGRDALRAAMTAALASPLAQVRTRQEIVDVRFPAPGVALVSCTKHVSDDRDAVVKDASGAGLPKSGSLTYILVEEADAWRIALAQTTPIMAS</sequence>
<dbReference type="InterPro" id="IPR011944">
    <property type="entry name" value="Steroid_delta5-4_isomerase"/>
</dbReference>
<protein>
    <submittedName>
        <fullName evidence="2">Uncharacterized protein (TIGR02246 family)</fullName>
    </submittedName>
</protein>